<dbReference type="InterPro" id="IPR000873">
    <property type="entry name" value="AMP-dep_synth/lig_dom"/>
</dbReference>
<dbReference type="InterPro" id="IPR023213">
    <property type="entry name" value="CAT-like_dom_sf"/>
</dbReference>
<dbReference type="FunFam" id="3.30.559.30:FF:000001">
    <property type="entry name" value="Non-ribosomal peptide synthetase"/>
    <property type="match status" value="1"/>
</dbReference>
<comment type="caution">
    <text evidence="5">The sequence shown here is derived from an EMBL/GenBank/DDBJ whole genome shotgun (WGS) entry which is preliminary data.</text>
</comment>
<evidence type="ECO:0000256" key="2">
    <source>
        <dbReference type="ARBA" id="ARBA00022553"/>
    </source>
</evidence>
<proteinExistence type="predicted"/>
<keyword evidence="2" id="KW-0597">Phosphoprotein</keyword>
<dbReference type="Proteomes" id="UP000019141">
    <property type="component" value="Unassembled WGS sequence"/>
</dbReference>
<evidence type="ECO:0000259" key="4">
    <source>
        <dbReference type="Pfam" id="PF00668"/>
    </source>
</evidence>
<dbReference type="Pfam" id="PF00501">
    <property type="entry name" value="AMP-binding"/>
    <property type="match status" value="1"/>
</dbReference>
<dbReference type="Gene3D" id="3.30.559.10">
    <property type="entry name" value="Chloramphenicol acetyltransferase-like domain"/>
    <property type="match status" value="1"/>
</dbReference>
<dbReference type="SUPFAM" id="SSF52777">
    <property type="entry name" value="CoA-dependent acyltransferases"/>
    <property type="match status" value="2"/>
</dbReference>
<accession>W4L823</accession>
<reference evidence="5 6" key="1">
    <citation type="journal article" date="2014" name="Nature">
        <title>An environmental bacterial taxon with a large and distinct metabolic repertoire.</title>
        <authorList>
            <person name="Wilson M.C."/>
            <person name="Mori T."/>
            <person name="Ruckert C."/>
            <person name="Uria A.R."/>
            <person name="Helf M.J."/>
            <person name="Takada K."/>
            <person name="Gernert C."/>
            <person name="Steffens U.A."/>
            <person name="Heycke N."/>
            <person name="Schmitt S."/>
            <person name="Rinke C."/>
            <person name="Helfrich E.J."/>
            <person name="Brachmann A.O."/>
            <person name="Gurgui C."/>
            <person name="Wakimoto T."/>
            <person name="Kracht M."/>
            <person name="Crusemann M."/>
            <person name="Hentschel U."/>
            <person name="Abe I."/>
            <person name="Matsunaga S."/>
            <person name="Kalinowski J."/>
            <person name="Takeyama H."/>
            <person name="Piel J."/>
        </authorList>
    </citation>
    <scope>NUCLEOTIDE SEQUENCE [LARGE SCALE GENOMIC DNA]</scope>
    <source>
        <strain evidence="6">TSY1</strain>
    </source>
</reference>
<evidence type="ECO:0000313" key="6">
    <source>
        <dbReference type="Proteomes" id="UP000019141"/>
    </source>
</evidence>
<dbReference type="Gene3D" id="3.40.50.980">
    <property type="match status" value="2"/>
</dbReference>
<dbReference type="Pfam" id="PF00668">
    <property type="entry name" value="Condensation"/>
    <property type="match status" value="1"/>
</dbReference>
<dbReference type="PANTHER" id="PTHR45398">
    <property type="match status" value="1"/>
</dbReference>
<dbReference type="PATRIC" id="fig|1429438.4.peg.6866"/>
<organism evidence="5 6">
    <name type="scientific">Entotheonella factor</name>
    <dbReference type="NCBI Taxonomy" id="1429438"/>
    <lineage>
        <taxon>Bacteria</taxon>
        <taxon>Pseudomonadati</taxon>
        <taxon>Nitrospinota/Tectimicrobiota group</taxon>
        <taxon>Candidatus Tectimicrobiota</taxon>
        <taxon>Candidatus Entotheonellia</taxon>
        <taxon>Candidatus Entotheonellales</taxon>
        <taxon>Candidatus Entotheonellaceae</taxon>
        <taxon>Candidatus Entotheonella</taxon>
    </lineage>
</organism>
<keyword evidence="1" id="KW-0596">Phosphopantetheine</keyword>
<feature type="domain" description="Condensation" evidence="4">
    <location>
        <begin position="44"/>
        <end position="490"/>
    </location>
</feature>
<dbReference type="CDD" id="cd19531">
    <property type="entry name" value="LCL_NRPS-like"/>
    <property type="match status" value="1"/>
</dbReference>
<dbReference type="FunFam" id="3.30.559.10:FF:000012">
    <property type="entry name" value="Non-ribosomal peptide synthetase"/>
    <property type="match status" value="1"/>
</dbReference>
<gene>
    <name evidence="5" type="ORF">ETSY1_36515</name>
</gene>
<dbReference type="SUPFAM" id="SSF56801">
    <property type="entry name" value="Acetyl-CoA synthetase-like"/>
    <property type="match status" value="1"/>
</dbReference>
<keyword evidence="6" id="KW-1185">Reference proteome</keyword>
<evidence type="ECO:0008006" key="7">
    <source>
        <dbReference type="Google" id="ProtNLM"/>
    </source>
</evidence>
<dbReference type="InterPro" id="IPR001242">
    <property type="entry name" value="Condensation_dom"/>
</dbReference>
<evidence type="ECO:0000256" key="1">
    <source>
        <dbReference type="ARBA" id="ARBA00022450"/>
    </source>
</evidence>
<sequence>MNELLLKRLEHLSPERRELVLKRLNAASGQGEQAAVIPSVSGKQTMPLSSAQTRLWFLDQQLESRRDIYNVPLFLQLHGHLQVTDLERAMAEIVQRHEILRTTFSDFDGAPVQVITPNPTLPLTMIDLQTLPETKMLAEAHRLANEELQKPLDLAHGPLLRVTLLRLNRNAHVLLVVMHHIVCDGWSMGVFSRELAALYAAFCAGQPSPLPALTLQYADFAHWQQQTLSGDTLQTQRHYWQRQLAGIPPLLELPTDRPRPSMPSYRGQSAFLPLDQELTQNLQRLSQAAGATLFMTLLAAFAILLSRYCRQEDVVVGSPIANRNRQELEPLIGFFVNTLVLRTDLHGDPDFTSLLKRVRQMTLDAYAHQDVPFEKLVDDLQPARSLSYHPLFQVSFALQNAPREDFELPGLITSPFAWENTTTLFDLSVIFKETEQGLIGAWEYATDLFETATIERMAAHFEVLLRALVAHPDHPISTLPMITPVEQQQLQVRNQTEADFPQHLTVVDLFEQQVEKTPDNIAVVFDKQHLTYRQLNDQANQLAHALHRFHAALDAPSPEGWLVAICVEPSPEMVVGLLGILKAGAAYVPIDPHYPPERIRFMLEDSAVRMVLTQTALKDHLPLSTLEPACQARCLDENLFAAEVTQNLELSRQPDALAYVIYTSGSTGRPKGVIVEHQSVANLVHWHLRAFGVQSSDKATLLASLAFDASVWELWPYLASGASVYPAPRATLLSSSLLTQWLAQNGISMTFLPTPLIVSWDHSQAVSTPKLRLILTGGDVLHRVPDHLPCAL</sequence>
<feature type="domain" description="AMP-dependent synthetase/ligase" evidence="3">
    <location>
        <begin position="510"/>
        <end position="782"/>
    </location>
</feature>
<dbReference type="GO" id="GO:0003824">
    <property type="term" value="F:catalytic activity"/>
    <property type="evidence" value="ECO:0007669"/>
    <property type="project" value="InterPro"/>
</dbReference>
<dbReference type="PROSITE" id="PS00455">
    <property type="entry name" value="AMP_BINDING"/>
    <property type="match status" value="1"/>
</dbReference>
<protein>
    <recommendedName>
        <fullName evidence="7">Non-ribosomal peptide synthetase</fullName>
    </recommendedName>
</protein>
<name>W4L823_ENTF1</name>
<evidence type="ECO:0000313" key="5">
    <source>
        <dbReference type="EMBL" id="ETW94059.1"/>
    </source>
</evidence>
<dbReference type="AlphaFoldDB" id="W4L823"/>
<dbReference type="PANTHER" id="PTHR45398:SF1">
    <property type="entry name" value="ENZYME, PUTATIVE (JCVI)-RELATED"/>
    <property type="match status" value="1"/>
</dbReference>
<dbReference type="Gene3D" id="3.30.559.30">
    <property type="entry name" value="Nonribosomal peptide synthetase, condensation domain"/>
    <property type="match status" value="1"/>
</dbReference>
<dbReference type="InterPro" id="IPR020845">
    <property type="entry name" value="AMP-binding_CS"/>
</dbReference>
<dbReference type="FunFam" id="3.40.50.980:FF:000001">
    <property type="entry name" value="Non-ribosomal peptide synthetase"/>
    <property type="match status" value="1"/>
</dbReference>
<dbReference type="HOGENOM" id="CLU_000022_2_4_7"/>
<evidence type="ECO:0000259" key="3">
    <source>
        <dbReference type="Pfam" id="PF00501"/>
    </source>
</evidence>
<dbReference type="EMBL" id="AZHW01001126">
    <property type="protein sequence ID" value="ETW94059.1"/>
    <property type="molecule type" value="Genomic_DNA"/>
</dbReference>